<keyword evidence="1" id="KW-1133">Transmembrane helix</keyword>
<evidence type="ECO:0000256" key="1">
    <source>
        <dbReference type="SAM" id="Phobius"/>
    </source>
</evidence>
<dbReference type="HOGENOM" id="CLU_087537_0_0_9"/>
<dbReference type="STRING" id="195103.CPF_1616"/>
<keyword evidence="1" id="KW-0472">Membrane</keyword>
<evidence type="ECO:0000313" key="3">
    <source>
        <dbReference type="Proteomes" id="UP000001823"/>
    </source>
</evidence>
<dbReference type="Proteomes" id="UP000001823">
    <property type="component" value="Chromosome"/>
</dbReference>
<feature type="transmembrane region" description="Helical" evidence="1">
    <location>
        <begin position="7"/>
        <end position="25"/>
    </location>
</feature>
<accession>A0A0H2YQ31</accession>
<dbReference type="AlphaFoldDB" id="A0A0H2YQ31"/>
<keyword evidence="1" id="KW-0812">Transmembrane</keyword>
<evidence type="ECO:0000313" key="2">
    <source>
        <dbReference type="EMBL" id="ABG82910.1"/>
    </source>
</evidence>
<keyword evidence="3" id="KW-1185">Reference proteome</keyword>
<gene>
    <name evidence="2" type="ordered locus">CPF_1616</name>
</gene>
<protein>
    <submittedName>
        <fullName evidence="2">Uncharacterized protein</fullName>
    </submittedName>
</protein>
<dbReference type="KEGG" id="cpf:CPF_1616"/>
<name>A0A0H2YQ31_CLOP1</name>
<reference evidence="2 3" key="1">
    <citation type="journal article" date="2006" name="Genome Res.">
        <title>Skewed genomic variability in strains of the toxigenic bacterial pathogen, Clostridium perfringens.</title>
        <authorList>
            <person name="Myers G.S."/>
            <person name="Rasko D.A."/>
            <person name="Cheung J.K."/>
            <person name="Ravel J."/>
            <person name="Seshadri R."/>
            <person name="Deboy R.T."/>
            <person name="Ren Q."/>
            <person name="Varga J."/>
            <person name="Awad M.M."/>
            <person name="Brinkac L.M."/>
            <person name="Daugherty S.C."/>
            <person name="Haft D.H."/>
            <person name="Dodson R.J."/>
            <person name="Madupu R."/>
            <person name="Nelson W.C."/>
            <person name="Rosovitz M.J."/>
            <person name="Sullivan S.A."/>
            <person name="Khouri H."/>
            <person name="Dimitrov G.I."/>
            <person name="Watkins K.L."/>
            <person name="Mulligan S."/>
            <person name="Benton J."/>
            <person name="Radune D."/>
            <person name="Fisher D.J."/>
            <person name="Atkins H.S."/>
            <person name="Hiscox T."/>
            <person name="Jost B.H."/>
            <person name="Billington S.J."/>
            <person name="Songer J.G."/>
            <person name="McClane B.A."/>
            <person name="Titball R.W."/>
            <person name="Rood J.I."/>
            <person name="Melville S.B."/>
            <person name="Paulsen I.T."/>
        </authorList>
    </citation>
    <scope>NUCLEOTIDE SEQUENCE [LARGE SCALE GENOMIC DNA]</scope>
    <source>
        <strain evidence="3">ATCC 13124 / DSM 756 / JCM 1290 / NCIMB 6125 / NCTC 8237 / S 107 / Type A</strain>
    </source>
</reference>
<dbReference type="RefSeq" id="WP_011590816.1">
    <property type="nucleotide sequence ID" value="NC_008261.1"/>
</dbReference>
<sequence length="250" mass="29679">MSKQKKEFLMIGIGLIGLSLVLHYVHYLIFQDLHHTLIFLFADIAFIPMEVFFTTLVIDKLLEKREKEHLRDKLSMLIGVFFSELGTDILNTFVYVDDNTEIIAKEALVTKEWNKNEFKNLEKLVDEYEYDIDIKKVDLIALEKKLNAQKDLVINLITNPMLIEHEEFSDMLMSILHLREELSSRCSHELEDYEIQHLAKDINIAYKYLTFEWIQYMKQLKSNYPQLFLKALITNPFDKRSLKEKECSYL</sequence>
<dbReference type="PaxDb" id="195103-CPF_1616"/>
<dbReference type="eggNOG" id="ENOG5030AIC">
    <property type="taxonomic scope" value="Bacteria"/>
</dbReference>
<dbReference type="EMBL" id="CP000246">
    <property type="protein sequence ID" value="ABG82910.1"/>
    <property type="molecule type" value="Genomic_DNA"/>
</dbReference>
<feature type="transmembrane region" description="Helical" evidence="1">
    <location>
        <begin position="37"/>
        <end position="62"/>
    </location>
</feature>
<organism evidence="2 3">
    <name type="scientific">Clostridium perfringens (strain ATCC 13124 / DSM 756 / JCM 1290 / NCIMB 6125 / NCTC 8237 / Type A)</name>
    <dbReference type="NCBI Taxonomy" id="195103"/>
    <lineage>
        <taxon>Bacteria</taxon>
        <taxon>Bacillati</taxon>
        <taxon>Bacillota</taxon>
        <taxon>Clostridia</taxon>
        <taxon>Eubacteriales</taxon>
        <taxon>Clostridiaceae</taxon>
        <taxon>Clostridium</taxon>
    </lineage>
</organism>
<proteinExistence type="predicted"/>